<accession>A0A7R9F994</accession>
<feature type="binding site" evidence="10">
    <location>
        <position position="150"/>
    </location>
    <ligand>
        <name>ATP</name>
        <dbReference type="ChEBI" id="CHEBI:30616"/>
    </ligand>
</feature>
<comment type="similarity">
    <text evidence="10">Belongs to the adenylate kinase family. AK6 subfamily.</text>
</comment>
<keyword evidence="6 10" id="KW-0547">Nucleotide-binding</keyword>
<dbReference type="FunFam" id="3.40.50.300:FF:000372">
    <property type="entry name" value="Adenylate kinase isoenzyme 6 homolog"/>
    <property type="match status" value="1"/>
</dbReference>
<comment type="function">
    <text evidence="10">Broad-specificity nucleoside monophosphate (NMP) kinase that catalyzes the reversible transfer of the terminal phosphate group between nucleoside triphosphates and monophosphates. Has also ATPase activity. Involved in the late cytoplasmic maturation steps of the 40S ribosomal particles, specifically 18S rRNA maturation. While NMP activity is not required for ribosome maturation, ATPase activity is. Associates transiently with small ribosomal subunit protein uS11. ATP hydrolysis breaks the interaction with uS11. May temporarily remove uS11 from the ribosome to enable a conformational change of the ribosomal RNA that is needed for the final maturation step of the small ribosomal subunit. Its NMP activity may have a role in nuclear energy homeostasis.</text>
</comment>
<dbReference type="PANTHER" id="PTHR12595">
    <property type="entry name" value="POS9-ACTIVATING FACTOR FAP7-RELATED"/>
    <property type="match status" value="1"/>
</dbReference>
<feature type="binding site" evidence="10">
    <location>
        <position position="57"/>
    </location>
    <ligand>
        <name>ATP</name>
        <dbReference type="ChEBI" id="CHEBI:30616"/>
    </ligand>
</feature>
<feature type="region of interest" description="LID" evidence="10">
    <location>
        <begin position="149"/>
        <end position="159"/>
    </location>
</feature>
<feature type="binding site" evidence="10">
    <location>
        <position position="56"/>
    </location>
    <ligand>
        <name>ATP</name>
        <dbReference type="ChEBI" id="CHEBI:30616"/>
    </ligand>
</feature>
<feature type="binding site" evidence="10">
    <location>
        <position position="59"/>
    </location>
    <ligand>
        <name>ATP</name>
        <dbReference type="ChEBI" id="CHEBI:30616"/>
    </ligand>
</feature>
<comment type="caution">
    <text evidence="10">Lacks conserved residue(s) required for the propagation of feature annotation.</text>
</comment>
<proteinExistence type="inferred from homology"/>
<dbReference type="GO" id="GO:0006364">
    <property type="term" value="P:rRNA processing"/>
    <property type="evidence" value="ECO:0007669"/>
    <property type="project" value="UniProtKB-KW"/>
</dbReference>
<dbReference type="AlphaFoldDB" id="A0A7R9F994"/>
<evidence type="ECO:0000313" key="11">
    <source>
        <dbReference type="EMBL" id="CAD7449198.1"/>
    </source>
</evidence>
<dbReference type="Pfam" id="PF13238">
    <property type="entry name" value="AAA_18"/>
    <property type="match status" value="1"/>
</dbReference>
<dbReference type="EMBL" id="OD571296">
    <property type="protein sequence ID" value="CAD7449198.1"/>
    <property type="molecule type" value="Genomic_DNA"/>
</dbReference>
<comment type="subcellular location">
    <subcellularLocation>
        <location evidence="10">Cytoplasm</location>
    </subcellularLocation>
    <subcellularLocation>
        <location evidence="10">Nucleus</location>
    </subcellularLocation>
</comment>
<evidence type="ECO:0000256" key="5">
    <source>
        <dbReference type="ARBA" id="ARBA00022679"/>
    </source>
</evidence>
<dbReference type="GO" id="GO:0005524">
    <property type="term" value="F:ATP binding"/>
    <property type="evidence" value="ECO:0007669"/>
    <property type="project" value="UniProtKB-KW"/>
</dbReference>
<dbReference type="EC" id="2.7.4.3" evidence="10"/>
<dbReference type="HAMAP" id="MF_00039">
    <property type="entry name" value="Adenylate_kinase_AK6"/>
    <property type="match status" value="1"/>
</dbReference>
<evidence type="ECO:0000256" key="8">
    <source>
        <dbReference type="ARBA" id="ARBA00022840"/>
    </source>
</evidence>
<keyword evidence="5 10" id="KW-0808">Transferase</keyword>
<sequence length="216" mass="24680">MSNSQRSSPNILITVPSGVMLPSEDPSDLSPRMLMHPSHARTEAINQQVLGTPGVGKSTLAMQLAEKTGLEWLEVSRLAQQLGCLQEYDEVYQCPVLDEDKLLDNMEFMMGPGGKIVDYHGCDFFPERWFDIVFVLRTNNTLLYDRLTNRGYKDKKLEDNVQCEIFQTILEEAQRSYKAEIVHQLSSNTPEDMKDNLNNMAAWVDYWRDSHNTSIS</sequence>
<comment type="catalytic activity">
    <reaction evidence="10">
        <text>ATP + H2O = ADP + phosphate + H(+)</text>
        <dbReference type="Rhea" id="RHEA:13065"/>
        <dbReference type="ChEBI" id="CHEBI:15377"/>
        <dbReference type="ChEBI" id="CHEBI:15378"/>
        <dbReference type="ChEBI" id="CHEBI:30616"/>
        <dbReference type="ChEBI" id="CHEBI:43474"/>
        <dbReference type="ChEBI" id="CHEBI:456216"/>
    </reaction>
</comment>
<dbReference type="InterPro" id="IPR027417">
    <property type="entry name" value="P-loop_NTPase"/>
</dbReference>
<keyword evidence="9 10" id="KW-0539">Nucleus</keyword>
<evidence type="ECO:0000256" key="10">
    <source>
        <dbReference type="HAMAP-Rule" id="MF_03173"/>
    </source>
</evidence>
<dbReference type="GO" id="GO:0005634">
    <property type="term" value="C:nucleus"/>
    <property type="evidence" value="ECO:0007669"/>
    <property type="project" value="UniProtKB-SubCell"/>
</dbReference>
<keyword evidence="4 10" id="KW-0698">rRNA processing</keyword>
<keyword evidence="2 10" id="KW-0963">Cytoplasm</keyword>
<keyword evidence="7 10" id="KW-0418">Kinase</keyword>
<protein>
    <recommendedName>
        <fullName evidence="10">Adenylate kinase isoenzyme 6 homolog</fullName>
        <shortName evidence="10">AK6</shortName>
        <ecNumber evidence="10">2.7.4.3</ecNumber>
    </recommendedName>
    <alternativeName>
        <fullName evidence="10">Dual activity adenylate kinase/ATPase</fullName>
        <shortName evidence="10">AK/ATPase</shortName>
    </alternativeName>
</protein>
<dbReference type="GO" id="GO:0016887">
    <property type="term" value="F:ATP hydrolysis activity"/>
    <property type="evidence" value="ECO:0007669"/>
    <property type="project" value="UniProtKB-UniRule"/>
</dbReference>
<feature type="binding site" evidence="10">
    <location>
        <position position="58"/>
    </location>
    <ligand>
        <name>ATP</name>
        <dbReference type="ChEBI" id="CHEBI:30616"/>
    </ligand>
</feature>
<keyword evidence="3 10" id="KW-0690">Ribosome biogenesis</keyword>
<name>A0A7R9F994_9NEOP</name>
<keyword evidence="8 10" id="KW-0067">ATP-binding</keyword>
<dbReference type="InterPro" id="IPR020618">
    <property type="entry name" value="Adenyl_kinase_AK6"/>
</dbReference>
<dbReference type="GO" id="GO:0005737">
    <property type="term" value="C:cytoplasm"/>
    <property type="evidence" value="ECO:0007669"/>
    <property type="project" value="UniProtKB-SubCell"/>
</dbReference>
<dbReference type="PANTHER" id="PTHR12595:SF0">
    <property type="entry name" value="ADENYLATE KINASE ISOENZYME 6"/>
    <property type="match status" value="1"/>
</dbReference>
<reference evidence="11" key="1">
    <citation type="submission" date="2020-11" db="EMBL/GenBank/DDBJ databases">
        <authorList>
            <person name="Tran Van P."/>
        </authorList>
    </citation>
    <scope>NUCLEOTIDE SEQUENCE</scope>
</reference>
<evidence type="ECO:0000256" key="3">
    <source>
        <dbReference type="ARBA" id="ARBA00022517"/>
    </source>
</evidence>
<evidence type="ECO:0000256" key="4">
    <source>
        <dbReference type="ARBA" id="ARBA00022552"/>
    </source>
</evidence>
<gene>
    <name evidence="11" type="ORF">TBIB3V08_LOCUS11477</name>
</gene>
<dbReference type="GO" id="GO:0042274">
    <property type="term" value="P:ribosomal small subunit biogenesis"/>
    <property type="evidence" value="ECO:0007669"/>
    <property type="project" value="UniProtKB-UniRule"/>
</dbReference>
<feature type="region of interest" description="NMPbind" evidence="10">
    <location>
        <begin position="74"/>
        <end position="97"/>
    </location>
</feature>
<dbReference type="Gene3D" id="3.40.50.300">
    <property type="entry name" value="P-loop containing nucleotide triphosphate hydrolases"/>
    <property type="match status" value="1"/>
</dbReference>
<feature type="binding site" evidence="10">
    <location>
        <position position="54"/>
    </location>
    <ligand>
        <name>ATP</name>
        <dbReference type="ChEBI" id="CHEBI:30616"/>
    </ligand>
</feature>
<evidence type="ECO:0000256" key="1">
    <source>
        <dbReference type="ARBA" id="ARBA00000582"/>
    </source>
</evidence>
<organism evidence="11">
    <name type="scientific">Timema bartmani</name>
    <dbReference type="NCBI Taxonomy" id="61472"/>
    <lineage>
        <taxon>Eukaryota</taxon>
        <taxon>Metazoa</taxon>
        <taxon>Ecdysozoa</taxon>
        <taxon>Arthropoda</taxon>
        <taxon>Hexapoda</taxon>
        <taxon>Insecta</taxon>
        <taxon>Pterygota</taxon>
        <taxon>Neoptera</taxon>
        <taxon>Polyneoptera</taxon>
        <taxon>Phasmatodea</taxon>
        <taxon>Timematodea</taxon>
        <taxon>Timematoidea</taxon>
        <taxon>Timematidae</taxon>
        <taxon>Timema</taxon>
    </lineage>
</organism>
<comment type="catalytic activity">
    <reaction evidence="1 10">
        <text>AMP + ATP = 2 ADP</text>
        <dbReference type="Rhea" id="RHEA:12973"/>
        <dbReference type="ChEBI" id="CHEBI:30616"/>
        <dbReference type="ChEBI" id="CHEBI:456215"/>
        <dbReference type="ChEBI" id="CHEBI:456216"/>
        <dbReference type="EC" id="2.7.4.3"/>
    </reaction>
</comment>
<comment type="subunit">
    <text evidence="10">Monomer and homodimer. Interacts with small ribosomal subunit protein uS11. Not a structural component of 43S pre-ribosomes, but transiently interacts with them by binding to uS11.</text>
</comment>
<evidence type="ECO:0000256" key="9">
    <source>
        <dbReference type="ARBA" id="ARBA00023242"/>
    </source>
</evidence>
<evidence type="ECO:0000256" key="7">
    <source>
        <dbReference type="ARBA" id="ARBA00022777"/>
    </source>
</evidence>
<evidence type="ECO:0000256" key="6">
    <source>
        <dbReference type="ARBA" id="ARBA00022741"/>
    </source>
</evidence>
<dbReference type="SUPFAM" id="SSF52540">
    <property type="entry name" value="P-loop containing nucleoside triphosphate hydrolases"/>
    <property type="match status" value="1"/>
</dbReference>
<dbReference type="GO" id="GO:0004017">
    <property type="term" value="F:AMP kinase activity"/>
    <property type="evidence" value="ECO:0007669"/>
    <property type="project" value="UniProtKB-UniRule"/>
</dbReference>
<evidence type="ECO:0000256" key="2">
    <source>
        <dbReference type="ARBA" id="ARBA00022490"/>
    </source>
</evidence>